<dbReference type="Proteomes" id="UP000041770">
    <property type="component" value="Unassembled WGS sequence"/>
</dbReference>
<proteinExistence type="predicted"/>
<organism evidence="3 4">
    <name type="scientific">Vibrio cholerae</name>
    <dbReference type="NCBI Taxonomy" id="666"/>
    <lineage>
        <taxon>Bacteria</taxon>
        <taxon>Pseudomonadati</taxon>
        <taxon>Pseudomonadota</taxon>
        <taxon>Gammaproteobacteria</taxon>
        <taxon>Vibrionales</taxon>
        <taxon>Vibrionaceae</taxon>
        <taxon>Vibrio</taxon>
    </lineage>
</organism>
<protein>
    <submittedName>
        <fullName evidence="3">Uncharacterized protein</fullName>
    </submittedName>
</protein>
<evidence type="ECO:0000313" key="5">
    <source>
        <dbReference type="Proteomes" id="UP000046067"/>
    </source>
</evidence>
<name>A0A655Z671_VIBCL</name>
<evidence type="ECO:0000313" key="2">
    <source>
        <dbReference type="EMBL" id="CSC17153.1"/>
    </source>
</evidence>
<reference evidence="4 5" key="1">
    <citation type="submission" date="2015-07" db="EMBL/GenBank/DDBJ databases">
        <authorList>
            <consortium name="Pathogen Informatics"/>
        </authorList>
    </citation>
    <scope>NUCLEOTIDE SEQUENCE [LARGE SCALE GENOMIC DNA]</scope>
    <source>
        <strain evidence="3 4">A316</strain>
        <strain evidence="2 5">A325</strain>
    </source>
</reference>
<dbReference type="EMBL" id="CWQJ01000010">
    <property type="protein sequence ID" value="CSC17153.1"/>
    <property type="molecule type" value="Genomic_DNA"/>
</dbReference>
<gene>
    <name evidence="3" type="ORF">ERS013200_01787</name>
    <name evidence="2" type="ORF">ERS013201_01962</name>
</gene>
<feature type="compositionally biased region" description="Polar residues" evidence="1">
    <location>
        <begin position="58"/>
        <end position="73"/>
    </location>
</feature>
<dbReference type="AlphaFoldDB" id="A0A655Z671"/>
<evidence type="ECO:0000313" key="3">
    <source>
        <dbReference type="EMBL" id="CSC60537.1"/>
    </source>
</evidence>
<evidence type="ECO:0000256" key="1">
    <source>
        <dbReference type="SAM" id="MobiDB-lite"/>
    </source>
</evidence>
<accession>A0A655Z671</accession>
<dbReference type="Proteomes" id="UP000046067">
    <property type="component" value="Unassembled WGS sequence"/>
</dbReference>
<evidence type="ECO:0000313" key="4">
    <source>
        <dbReference type="Proteomes" id="UP000041770"/>
    </source>
</evidence>
<feature type="region of interest" description="Disordered" evidence="1">
    <location>
        <begin position="40"/>
        <end position="73"/>
    </location>
</feature>
<dbReference type="EMBL" id="CWQY01000010">
    <property type="protein sequence ID" value="CSC60537.1"/>
    <property type="molecule type" value="Genomic_DNA"/>
</dbReference>
<sequence>MNAVNTAEKIKNAQSFIRSATAPETTDIAVATNTTWKKKSDSSEWSAPSACEPISAPNEGNQPPSVLSTYMML</sequence>